<comment type="similarity">
    <text evidence="1">Belongs to the ARG7 family.</text>
</comment>
<protein>
    <recommendedName>
        <fullName evidence="4">SAUR family protein</fullName>
    </recommendedName>
</protein>
<reference evidence="2" key="1">
    <citation type="submission" date="2021-01" db="UniProtKB">
        <authorList>
            <consortium name="EnsemblPlants"/>
        </authorList>
    </citation>
    <scope>IDENTIFICATION</scope>
</reference>
<accession>A0A7N0RGW2</accession>
<dbReference type="GO" id="GO:0009733">
    <property type="term" value="P:response to auxin"/>
    <property type="evidence" value="ECO:0007669"/>
    <property type="project" value="InterPro"/>
</dbReference>
<dbReference type="PANTHER" id="PTHR31374">
    <property type="entry name" value="AUXIN-INDUCED PROTEIN-LIKE-RELATED"/>
    <property type="match status" value="1"/>
</dbReference>
<dbReference type="Proteomes" id="UP000594263">
    <property type="component" value="Unplaced"/>
</dbReference>
<dbReference type="AlphaFoldDB" id="A0A7N0RGW2"/>
<evidence type="ECO:0000313" key="2">
    <source>
        <dbReference type="EnsemblPlants" id="Kaladp0011s0324.1.v1.1"/>
    </source>
</evidence>
<dbReference type="Gramene" id="Kaladp0011s0324.1.v1.1">
    <property type="protein sequence ID" value="Kaladp0011s0324.1.v1.1"/>
    <property type="gene ID" value="Kaladp0011s0324.v1.1"/>
</dbReference>
<name>A0A7N0RGW2_KALFE</name>
<dbReference type="EnsemblPlants" id="Kaladp0011s0324.1.v1.1">
    <property type="protein sequence ID" value="Kaladp0011s0324.1.v1.1"/>
    <property type="gene ID" value="Kaladp0011s0324.v1.1"/>
</dbReference>
<evidence type="ECO:0000313" key="3">
    <source>
        <dbReference type="Proteomes" id="UP000594263"/>
    </source>
</evidence>
<proteinExistence type="inferred from homology"/>
<evidence type="ECO:0008006" key="4">
    <source>
        <dbReference type="Google" id="ProtNLM"/>
    </source>
</evidence>
<dbReference type="OMA" id="MCYSSSE"/>
<dbReference type="PANTHER" id="PTHR31374:SF7">
    <property type="entry name" value="SAUR-LIKE AUXIN-RESPONSIVE PROTEIN FAMILY"/>
    <property type="match status" value="1"/>
</dbReference>
<evidence type="ECO:0000256" key="1">
    <source>
        <dbReference type="ARBA" id="ARBA00006974"/>
    </source>
</evidence>
<dbReference type="Pfam" id="PF02519">
    <property type="entry name" value="Auxin_inducible"/>
    <property type="match status" value="1"/>
</dbReference>
<organism evidence="2 3">
    <name type="scientific">Kalanchoe fedtschenkoi</name>
    <name type="common">Lavender scallops</name>
    <name type="synonym">South American air plant</name>
    <dbReference type="NCBI Taxonomy" id="63787"/>
    <lineage>
        <taxon>Eukaryota</taxon>
        <taxon>Viridiplantae</taxon>
        <taxon>Streptophyta</taxon>
        <taxon>Embryophyta</taxon>
        <taxon>Tracheophyta</taxon>
        <taxon>Spermatophyta</taxon>
        <taxon>Magnoliopsida</taxon>
        <taxon>eudicotyledons</taxon>
        <taxon>Gunneridae</taxon>
        <taxon>Pentapetalae</taxon>
        <taxon>Saxifragales</taxon>
        <taxon>Crassulaceae</taxon>
        <taxon>Kalanchoe</taxon>
    </lineage>
</organism>
<keyword evidence="3" id="KW-1185">Reference proteome</keyword>
<sequence length="184" mass="20751">MESRKCSSSKIRDIVRLQQVLKKWRKQAAAAVANNNNHNPNKLQESSITKTSKKSSGMKFLKKTLSFSDACSSSAQRHQQHHWGSHIEGGGVPRGCLAVCVGRAEERRFVIPTSYLGHGLFAILLREAEEEFGFQNEGVLRIPCEVPVFEQVLRFIQRHETDLDPTCNHSSSSSSNYYCSHMCR</sequence>
<dbReference type="InterPro" id="IPR003676">
    <property type="entry name" value="SAUR_fam"/>
</dbReference>